<dbReference type="HOGENOM" id="CLU_004498_8_2_1"/>
<gene>
    <name evidence="3" type="ORF">MYCGRDRAFT_39735</name>
</gene>
<dbReference type="InterPro" id="IPR050281">
    <property type="entry name" value="Flavin_monoamine_oxidase"/>
</dbReference>
<dbReference type="KEGG" id="ztr:MYCGRDRAFT_39735"/>
<dbReference type="GeneID" id="13404504"/>
<evidence type="ECO:0000313" key="4">
    <source>
        <dbReference type="Proteomes" id="UP000008062"/>
    </source>
</evidence>
<dbReference type="Proteomes" id="UP000008062">
    <property type="component" value="Chromosome 3"/>
</dbReference>
<dbReference type="Gene3D" id="3.50.50.60">
    <property type="entry name" value="FAD/NAD(P)-binding domain"/>
    <property type="match status" value="1"/>
</dbReference>
<dbReference type="SUPFAM" id="SSF54373">
    <property type="entry name" value="FAD-linked reductases, C-terminal domain"/>
    <property type="match status" value="1"/>
</dbReference>
<evidence type="ECO:0000256" key="1">
    <source>
        <dbReference type="SAM" id="SignalP"/>
    </source>
</evidence>
<dbReference type="PANTHER" id="PTHR10742">
    <property type="entry name" value="FLAVIN MONOAMINE OXIDASE"/>
    <property type="match status" value="1"/>
</dbReference>
<dbReference type="GO" id="GO:0009063">
    <property type="term" value="P:amino acid catabolic process"/>
    <property type="evidence" value="ECO:0007669"/>
    <property type="project" value="TreeGrafter"/>
</dbReference>
<dbReference type="GO" id="GO:0001716">
    <property type="term" value="F:L-amino-acid oxidase activity"/>
    <property type="evidence" value="ECO:0007669"/>
    <property type="project" value="TreeGrafter"/>
</dbReference>
<evidence type="ECO:0000259" key="2">
    <source>
        <dbReference type="Pfam" id="PF01593"/>
    </source>
</evidence>
<keyword evidence="1" id="KW-0732">Signal</keyword>
<dbReference type="Pfam" id="PF01593">
    <property type="entry name" value="Amino_oxidase"/>
    <property type="match status" value="1"/>
</dbReference>
<name>F9X7I3_ZYMTI</name>
<dbReference type="RefSeq" id="XP_003854163.1">
    <property type="nucleotide sequence ID" value="XM_003854115.1"/>
</dbReference>
<evidence type="ECO:0000313" key="3">
    <source>
        <dbReference type="EMBL" id="EGP89139.1"/>
    </source>
</evidence>
<keyword evidence="4" id="KW-1185">Reference proteome</keyword>
<dbReference type="AlphaFoldDB" id="F9X7I3"/>
<dbReference type="SUPFAM" id="SSF51905">
    <property type="entry name" value="FAD/NAD(P)-binding domain"/>
    <property type="match status" value="1"/>
</dbReference>
<feature type="signal peptide" evidence="1">
    <location>
        <begin position="1"/>
        <end position="19"/>
    </location>
</feature>
<proteinExistence type="predicted"/>
<sequence length="669" mass="73455">MSLKVSASAIWLLASLVSGNVAPRSATISFQDNIIAEAGGMHNIHIQYNVPLSGELAIHYGDCGAVTADDCDHALGSTHVGSHPLAARHISHPAQRPARFVWLPSLETTSGGCLHAFSGNTLVGRSSPVTISSRKQKRWTAAADVMDAEGPWFDGVEYLQEKEPTEVFVAATKSRTIGILGGGMGGLMTAHILDSVGFHNYTILEASTRIGGRVHTSYLNNTRSDEYQYQEMGPMRFPVSITYDDPAETLEIQDHRLVFQLADSLNDQNNHDPAYKVNFIPWIQSSSNNPRASPATNASYSNATEIALASTAYEDWLDLDREKFRSIASNVFRAHKWAVDNGYFHFSEAGYLNYALGIDANITDQVDDISDSSPSWSYDSVYFSATEWRTIDQGLSRLPAAFGPQVLNRTILNATVDSLDWDPTAKKMTIHYRNTTAKSIPFPALSDLTVDNTIVAIPFPKLRLARLPPFTSLLSRAIDRLGYEPSCKVALHYSSRFWEHLPEPIIGGCGSTDIPAIGSVCYPSYAINSTGPGVLLGSYISGDLARSVGTLTADEHAAYVQRAMVKIHGPAAEEEYTGIYDRICWEQVEFQGGAWASPKVGQQDLYLPSYFRTEMGTVVIGEHTSYTHAWIFSALESAVRGTTQLMLDLGLVDEAKAITEKWMARWMSM</sequence>
<accession>F9X7I3</accession>
<feature type="chain" id="PRO_5003395543" description="Amine oxidase domain-containing protein" evidence="1">
    <location>
        <begin position="20"/>
        <end position="669"/>
    </location>
</feature>
<dbReference type="OrthoDB" id="7777654at2759"/>
<reference evidence="3 4" key="1">
    <citation type="journal article" date="2011" name="PLoS Genet.">
        <title>Finished genome of the fungal wheat pathogen Mycosphaerella graminicola reveals dispensome structure, chromosome plasticity, and stealth pathogenesis.</title>
        <authorList>
            <person name="Goodwin S.B."/>
            <person name="Ben M'barek S."/>
            <person name="Dhillon B."/>
            <person name="Wittenberg A.H.J."/>
            <person name="Crane C.F."/>
            <person name="Hane J.K."/>
            <person name="Foster A.J."/>
            <person name="Van der Lee T.A.J."/>
            <person name="Grimwood J."/>
            <person name="Aerts A."/>
            <person name="Antoniw J."/>
            <person name="Bailey A."/>
            <person name="Bluhm B."/>
            <person name="Bowler J."/>
            <person name="Bristow J."/>
            <person name="van der Burgt A."/>
            <person name="Canto-Canche B."/>
            <person name="Churchill A.C.L."/>
            <person name="Conde-Ferraez L."/>
            <person name="Cools H.J."/>
            <person name="Coutinho P.M."/>
            <person name="Csukai M."/>
            <person name="Dehal P."/>
            <person name="De Wit P."/>
            <person name="Donzelli B."/>
            <person name="van de Geest H.C."/>
            <person name="van Ham R.C.H.J."/>
            <person name="Hammond-Kosack K.E."/>
            <person name="Henrissat B."/>
            <person name="Kilian A."/>
            <person name="Kobayashi A.K."/>
            <person name="Koopmann E."/>
            <person name="Kourmpetis Y."/>
            <person name="Kuzniar A."/>
            <person name="Lindquist E."/>
            <person name="Lombard V."/>
            <person name="Maliepaard C."/>
            <person name="Martins N."/>
            <person name="Mehrabi R."/>
            <person name="Nap J.P.H."/>
            <person name="Ponomarenko A."/>
            <person name="Rudd J.J."/>
            <person name="Salamov A."/>
            <person name="Schmutz J."/>
            <person name="Schouten H.J."/>
            <person name="Shapiro H."/>
            <person name="Stergiopoulos I."/>
            <person name="Torriani S.F.F."/>
            <person name="Tu H."/>
            <person name="de Vries R.P."/>
            <person name="Waalwijk C."/>
            <person name="Ware S.B."/>
            <person name="Wiebenga A."/>
            <person name="Zwiers L.-H."/>
            <person name="Oliver R.P."/>
            <person name="Grigoriev I.V."/>
            <person name="Kema G.H.J."/>
        </authorList>
    </citation>
    <scope>NUCLEOTIDE SEQUENCE [LARGE SCALE GENOMIC DNA]</scope>
    <source>
        <strain evidence="4">CBS 115943 / IPO323</strain>
    </source>
</reference>
<protein>
    <recommendedName>
        <fullName evidence="2">Amine oxidase domain-containing protein</fullName>
    </recommendedName>
</protein>
<dbReference type="InterPro" id="IPR002937">
    <property type="entry name" value="Amino_oxidase"/>
</dbReference>
<dbReference type="InterPro" id="IPR036188">
    <property type="entry name" value="FAD/NAD-bd_sf"/>
</dbReference>
<dbReference type="EMBL" id="CM001198">
    <property type="protein sequence ID" value="EGP89139.1"/>
    <property type="molecule type" value="Genomic_DNA"/>
</dbReference>
<dbReference type="STRING" id="336722.F9X7I3"/>
<dbReference type="OMA" id="CWETDEH"/>
<dbReference type="eggNOG" id="ENOG502QWMG">
    <property type="taxonomic scope" value="Eukaryota"/>
</dbReference>
<dbReference type="PANTHER" id="PTHR10742:SF382">
    <property type="entry name" value="AMINE OXIDASE DOMAIN-CONTAINING PROTEIN"/>
    <property type="match status" value="1"/>
</dbReference>
<organism evidence="3 4">
    <name type="scientific">Zymoseptoria tritici (strain CBS 115943 / IPO323)</name>
    <name type="common">Speckled leaf blotch fungus</name>
    <name type="synonym">Septoria tritici</name>
    <dbReference type="NCBI Taxonomy" id="336722"/>
    <lineage>
        <taxon>Eukaryota</taxon>
        <taxon>Fungi</taxon>
        <taxon>Dikarya</taxon>
        <taxon>Ascomycota</taxon>
        <taxon>Pezizomycotina</taxon>
        <taxon>Dothideomycetes</taxon>
        <taxon>Dothideomycetidae</taxon>
        <taxon>Mycosphaerellales</taxon>
        <taxon>Mycosphaerellaceae</taxon>
        <taxon>Zymoseptoria</taxon>
    </lineage>
</organism>
<feature type="domain" description="Amine oxidase" evidence="2">
    <location>
        <begin position="184"/>
        <end position="641"/>
    </location>
</feature>
<dbReference type="Gene3D" id="1.20.1440.240">
    <property type="match status" value="1"/>
</dbReference>
<dbReference type="Gene3D" id="3.90.660.10">
    <property type="match status" value="1"/>
</dbReference>
<dbReference type="InParanoid" id="F9X7I3"/>